<accession>A0AAD6ZI55</accession>
<dbReference type="Proteomes" id="UP001218218">
    <property type="component" value="Unassembled WGS sequence"/>
</dbReference>
<keyword evidence="2" id="KW-1185">Reference proteome</keyword>
<organism evidence="1 2">
    <name type="scientific">Mycena albidolilacea</name>
    <dbReference type="NCBI Taxonomy" id="1033008"/>
    <lineage>
        <taxon>Eukaryota</taxon>
        <taxon>Fungi</taxon>
        <taxon>Dikarya</taxon>
        <taxon>Basidiomycota</taxon>
        <taxon>Agaricomycotina</taxon>
        <taxon>Agaricomycetes</taxon>
        <taxon>Agaricomycetidae</taxon>
        <taxon>Agaricales</taxon>
        <taxon>Marasmiineae</taxon>
        <taxon>Mycenaceae</taxon>
        <taxon>Mycena</taxon>
    </lineage>
</organism>
<reference evidence="1" key="1">
    <citation type="submission" date="2023-03" db="EMBL/GenBank/DDBJ databases">
        <title>Massive genome expansion in bonnet fungi (Mycena s.s.) driven by repeated elements and novel gene families across ecological guilds.</title>
        <authorList>
            <consortium name="Lawrence Berkeley National Laboratory"/>
            <person name="Harder C.B."/>
            <person name="Miyauchi S."/>
            <person name="Viragh M."/>
            <person name="Kuo A."/>
            <person name="Thoen E."/>
            <person name="Andreopoulos B."/>
            <person name="Lu D."/>
            <person name="Skrede I."/>
            <person name="Drula E."/>
            <person name="Henrissat B."/>
            <person name="Morin E."/>
            <person name="Kohler A."/>
            <person name="Barry K."/>
            <person name="LaButti K."/>
            <person name="Morin E."/>
            <person name="Salamov A."/>
            <person name="Lipzen A."/>
            <person name="Mereny Z."/>
            <person name="Hegedus B."/>
            <person name="Baldrian P."/>
            <person name="Stursova M."/>
            <person name="Weitz H."/>
            <person name="Taylor A."/>
            <person name="Grigoriev I.V."/>
            <person name="Nagy L.G."/>
            <person name="Martin F."/>
            <person name="Kauserud H."/>
        </authorList>
    </citation>
    <scope>NUCLEOTIDE SEQUENCE</scope>
    <source>
        <strain evidence="1">CBHHK002</strain>
    </source>
</reference>
<evidence type="ECO:0000313" key="1">
    <source>
        <dbReference type="EMBL" id="KAJ7323633.1"/>
    </source>
</evidence>
<sequence length="206" mass="22665">MTISPSWLYPDGALCWMPRPPLQGLPSSFYSDGHRRLLSDPAVLSLPGSLWCTEHHHRRYPVFIVSYLSSAWTLRPVPKRTLPSTVSYPTEAALSFRSHHRRTLFPLCLRPCLPPRPDDATAALAARPPPALSALTAPDLTRMGWALPRSALPALTSLLPPSSAPIPSVRILACSPPSVSTPPPRYRRLYQGPVLPPYIAGPVFRV</sequence>
<name>A0AAD6ZI55_9AGAR</name>
<proteinExistence type="predicted"/>
<dbReference type="AlphaFoldDB" id="A0AAD6ZI55"/>
<gene>
    <name evidence="1" type="ORF">DFH08DRAFT_969176</name>
</gene>
<dbReference type="EMBL" id="JARIHO010000046">
    <property type="protein sequence ID" value="KAJ7323633.1"/>
    <property type="molecule type" value="Genomic_DNA"/>
</dbReference>
<protein>
    <submittedName>
        <fullName evidence="1">Uncharacterized protein</fullName>
    </submittedName>
</protein>
<evidence type="ECO:0000313" key="2">
    <source>
        <dbReference type="Proteomes" id="UP001218218"/>
    </source>
</evidence>
<comment type="caution">
    <text evidence="1">The sequence shown here is derived from an EMBL/GenBank/DDBJ whole genome shotgun (WGS) entry which is preliminary data.</text>
</comment>